<dbReference type="PROSITE" id="PS50110">
    <property type="entry name" value="RESPONSE_REGULATORY"/>
    <property type="match status" value="1"/>
</dbReference>
<dbReference type="Gene3D" id="3.30.450.40">
    <property type="match status" value="1"/>
</dbReference>
<dbReference type="Gene3D" id="3.40.50.2300">
    <property type="match status" value="1"/>
</dbReference>
<dbReference type="Gene3D" id="1.10.3210.10">
    <property type="entry name" value="Hypothetical protein af1432"/>
    <property type="match status" value="1"/>
</dbReference>
<feature type="region of interest" description="Disordered" evidence="2">
    <location>
        <begin position="252"/>
        <end position="276"/>
    </location>
</feature>
<dbReference type="InterPro" id="IPR003607">
    <property type="entry name" value="HD/PDEase_dom"/>
</dbReference>
<organism evidence="5">
    <name type="scientific">Desulfacinum infernum</name>
    <dbReference type="NCBI Taxonomy" id="35837"/>
    <lineage>
        <taxon>Bacteria</taxon>
        <taxon>Pseudomonadati</taxon>
        <taxon>Thermodesulfobacteriota</taxon>
        <taxon>Syntrophobacteria</taxon>
        <taxon>Syntrophobacterales</taxon>
        <taxon>Syntrophobacteraceae</taxon>
        <taxon>Desulfacinum</taxon>
    </lineage>
</organism>
<dbReference type="SMART" id="SM00448">
    <property type="entry name" value="REC"/>
    <property type="match status" value="1"/>
</dbReference>
<accession>A0A832ED64</accession>
<evidence type="ECO:0000256" key="1">
    <source>
        <dbReference type="PROSITE-ProRule" id="PRU00169"/>
    </source>
</evidence>
<dbReference type="NCBIfam" id="TIGR00277">
    <property type="entry name" value="HDIG"/>
    <property type="match status" value="1"/>
</dbReference>
<dbReference type="InterPro" id="IPR006675">
    <property type="entry name" value="HDIG_dom"/>
</dbReference>
<dbReference type="SUPFAM" id="SSF55781">
    <property type="entry name" value="GAF domain-like"/>
    <property type="match status" value="1"/>
</dbReference>
<proteinExistence type="predicted"/>
<gene>
    <name evidence="5" type="ORF">ENS06_06295</name>
</gene>
<dbReference type="PROSITE" id="PS51832">
    <property type="entry name" value="HD_GYP"/>
    <property type="match status" value="1"/>
</dbReference>
<comment type="caution">
    <text evidence="5">The sequence shown here is derived from an EMBL/GenBank/DDBJ whole genome shotgun (WGS) entry which is preliminary data.</text>
</comment>
<evidence type="ECO:0000259" key="3">
    <source>
        <dbReference type="PROSITE" id="PS50110"/>
    </source>
</evidence>
<feature type="domain" description="Response regulatory" evidence="3">
    <location>
        <begin position="2"/>
        <end position="117"/>
    </location>
</feature>
<dbReference type="Pfam" id="PF13487">
    <property type="entry name" value="HD_5"/>
    <property type="match status" value="1"/>
</dbReference>
<sequence length="546" mass="60826">MNILIVEDDQLLGDILRDYLIQLGHAEVLVFSRADEALRTFERRKFDCAFIDLKLPDMDGVRLLGLLKEKDRTLPVIMMSGYPTMEATIGAMRLGASDFLTKPFTLQDLALAMERVMKERTLLLENLSLKLECQAQQQLKVVNRELQKKIRFKEKLFHVSRVIDEIRSSDDLYAAIADLAASVTPGKRVAFFVYLPDHRRVALISHKGLSNGHVPKVLPVSDEALRTFLAQETRPVRASLSSFVVEAFRSRGGNGSKAWAGPEATGTPHDLQGDDGPIPHGGGVLDVPCSVWPLWIRGELFGFLALFHDEGGRHPSGDEEGLLDFLVKKAALAVENMALYESLISNFYGILRSLVNALEAKDPYTGKHSERVTQFAVELAEEMAIGETHIEMLKTVGYLHDIGKIGMPDEILNKPGALTWEEYEIVKRHPVIGESIIKDLGLGTEERAIIRHHHERWDGKGYPDGLAGHDIPLLARIVAVADAFDAMTSKRAYRDSLPVEKAVAEIVNNRNKQFDPDVVDAFLSSLAKKSFRGSHEQQRVFAGTHS</sequence>
<dbReference type="SUPFAM" id="SSF109604">
    <property type="entry name" value="HD-domain/PDEase-like"/>
    <property type="match status" value="1"/>
</dbReference>
<keyword evidence="1" id="KW-0597">Phosphoprotein</keyword>
<dbReference type="InterPro" id="IPR037522">
    <property type="entry name" value="HD_GYP_dom"/>
</dbReference>
<dbReference type="Pfam" id="PF00072">
    <property type="entry name" value="Response_reg"/>
    <property type="match status" value="1"/>
</dbReference>
<dbReference type="InterPro" id="IPR029016">
    <property type="entry name" value="GAF-like_dom_sf"/>
</dbReference>
<dbReference type="PANTHER" id="PTHR45228">
    <property type="entry name" value="CYCLIC DI-GMP PHOSPHODIESTERASE TM_0186-RELATED"/>
    <property type="match status" value="1"/>
</dbReference>
<feature type="modified residue" description="4-aspartylphosphate" evidence="1">
    <location>
        <position position="52"/>
    </location>
</feature>
<dbReference type="GO" id="GO:0000160">
    <property type="term" value="P:phosphorelay signal transduction system"/>
    <property type="evidence" value="ECO:0007669"/>
    <property type="project" value="InterPro"/>
</dbReference>
<dbReference type="PANTHER" id="PTHR45228:SF4">
    <property type="entry name" value="LIPOPROTEIN"/>
    <property type="match status" value="1"/>
</dbReference>
<dbReference type="SMART" id="SM00471">
    <property type="entry name" value="HDc"/>
    <property type="match status" value="1"/>
</dbReference>
<dbReference type="InterPro" id="IPR001789">
    <property type="entry name" value="Sig_transdc_resp-reg_receiver"/>
</dbReference>
<dbReference type="InterPro" id="IPR011006">
    <property type="entry name" value="CheY-like_superfamily"/>
</dbReference>
<dbReference type="SUPFAM" id="SSF52172">
    <property type="entry name" value="CheY-like"/>
    <property type="match status" value="1"/>
</dbReference>
<feature type="domain" description="HD-GYP" evidence="4">
    <location>
        <begin position="343"/>
        <end position="538"/>
    </location>
</feature>
<protein>
    <submittedName>
        <fullName evidence="5">Response regulator</fullName>
    </submittedName>
</protein>
<evidence type="ECO:0000259" key="4">
    <source>
        <dbReference type="PROSITE" id="PS51832"/>
    </source>
</evidence>
<evidence type="ECO:0000256" key="2">
    <source>
        <dbReference type="SAM" id="MobiDB-lite"/>
    </source>
</evidence>
<evidence type="ECO:0000313" key="5">
    <source>
        <dbReference type="EMBL" id="HFK96921.1"/>
    </source>
</evidence>
<name>A0A832ED64_9BACT</name>
<dbReference type="AlphaFoldDB" id="A0A832ED64"/>
<dbReference type="CDD" id="cd00077">
    <property type="entry name" value="HDc"/>
    <property type="match status" value="1"/>
</dbReference>
<reference evidence="5" key="1">
    <citation type="journal article" date="2020" name="mSystems">
        <title>Genome- and Community-Level Interaction Insights into Carbon Utilization and Element Cycling Functions of Hydrothermarchaeota in Hydrothermal Sediment.</title>
        <authorList>
            <person name="Zhou Z."/>
            <person name="Liu Y."/>
            <person name="Xu W."/>
            <person name="Pan J."/>
            <person name="Luo Z.H."/>
            <person name="Li M."/>
        </authorList>
    </citation>
    <scope>NUCLEOTIDE SEQUENCE [LARGE SCALE GENOMIC DNA]</scope>
    <source>
        <strain evidence="5">SpSt-456</strain>
    </source>
</reference>
<dbReference type="EMBL" id="DSTK01000019">
    <property type="protein sequence ID" value="HFK96921.1"/>
    <property type="molecule type" value="Genomic_DNA"/>
</dbReference>
<dbReference type="InterPro" id="IPR052020">
    <property type="entry name" value="Cyclic_di-GMP/3'3'-cGAMP_PDE"/>
</dbReference>